<dbReference type="GO" id="GO:0009090">
    <property type="term" value="P:homoserine biosynthetic process"/>
    <property type="evidence" value="ECO:0007669"/>
    <property type="project" value="TreeGrafter"/>
</dbReference>
<feature type="domain" description="Aspartate/glutamate/uridylate kinase" evidence="11">
    <location>
        <begin position="2"/>
        <end position="279"/>
    </location>
</feature>
<dbReference type="AlphaFoldDB" id="A0A3P1BRJ7"/>
<comment type="catalytic activity">
    <reaction evidence="7 9">
        <text>L-aspartate + ATP = 4-phospho-L-aspartate + ADP</text>
        <dbReference type="Rhea" id="RHEA:23776"/>
        <dbReference type="ChEBI" id="CHEBI:29991"/>
        <dbReference type="ChEBI" id="CHEBI:30616"/>
        <dbReference type="ChEBI" id="CHEBI:57535"/>
        <dbReference type="ChEBI" id="CHEBI:456216"/>
        <dbReference type="EC" id="2.7.2.4"/>
    </reaction>
</comment>
<evidence type="ECO:0000256" key="3">
    <source>
        <dbReference type="ARBA" id="ARBA00022679"/>
    </source>
</evidence>
<evidence type="ECO:0000259" key="11">
    <source>
        <dbReference type="Pfam" id="PF00696"/>
    </source>
</evidence>
<dbReference type="GO" id="GO:0009088">
    <property type="term" value="P:threonine biosynthetic process"/>
    <property type="evidence" value="ECO:0007669"/>
    <property type="project" value="UniProtKB-UniPathway"/>
</dbReference>
<evidence type="ECO:0000256" key="1">
    <source>
        <dbReference type="ARBA" id="ARBA00004766"/>
    </source>
</evidence>
<dbReference type="UniPathway" id="UPA00034">
    <property type="reaction ID" value="UER00015"/>
</dbReference>
<protein>
    <recommendedName>
        <fullName evidence="9">Aspartokinase</fullName>
        <ecNumber evidence="9">2.7.2.4</ecNumber>
    </recommendedName>
</protein>
<evidence type="ECO:0000313" key="13">
    <source>
        <dbReference type="Proteomes" id="UP000271925"/>
    </source>
</evidence>
<dbReference type="OrthoDB" id="9799110at2"/>
<evidence type="ECO:0000256" key="6">
    <source>
        <dbReference type="ARBA" id="ARBA00022840"/>
    </source>
</evidence>
<dbReference type="PANTHER" id="PTHR21499:SF59">
    <property type="entry name" value="ASPARTOKINASE"/>
    <property type="match status" value="1"/>
</dbReference>
<accession>A0A3P1BRJ7</accession>
<dbReference type="UniPathway" id="UPA00051">
    <property type="reaction ID" value="UER00462"/>
</dbReference>
<keyword evidence="4 8" id="KW-0547">Nucleotide-binding</keyword>
<comment type="caution">
    <text evidence="12">The sequence shown here is derived from an EMBL/GenBank/DDBJ whole genome shotgun (WGS) entry which is preliminary data.</text>
</comment>
<dbReference type="SUPFAM" id="SSF55021">
    <property type="entry name" value="ACT-like"/>
    <property type="match status" value="1"/>
</dbReference>
<dbReference type="SUPFAM" id="SSF53633">
    <property type="entry name" value="Carbamate kinase-like"/>
    <property type="match status" value="1"/>
</dbReference>
<comment type="pathway">
    <text evidence="10">Amino-acid biosynthesis; L-methionine biosynthesis via de novo pathway; L-homoserine from L-aspartate: step 1/3.</text>
</comment>
<feature type="binding site" evidence="8">
    <location>
        <begin position="5"/>
        <end position="8"/>
    </location>
    <ligand>
        <name>ATP</name>
        <dbReference type="ChEBI" id="CHEBI:30616"/>
    </ligand>
</feature>
<dbReference type="GO" id="GO:0005524">
    <property type="term" value="F:ATP binding"/>
    <property type="evidence" value="ECO:0007669"/>
    <property type="project" value="UniProtKB-KW"/>
</dbReference>
<dbReference type="InterPro" id="IPR001048">
    <property type="entry name" value="Asp/Glu/Uridylate_kinase"/>
</dbReference>
<dbReference type="InterPro" id="IPR042199">
    <property type="entry name" value="AsparK_Bifunc_asparK/hSer_DH"/>
</dbReference>
<dbReference type="GO" id="GO:0004072">
    <property type="term" value="F:aspartate kinase activity"/>
    <property type="evidence" value="ECO:0007669"/>
    <property type="project" value="UniProtKB-EC"/>
</dbReference>
<comment type="pathway">
    <text evidence="1 10">Amino-acid biosynthesis; L-lysine biosynthesis via DAP pathway; (S)-tetrahydrodipicolinate from L-aspartate: step 1/4.</text>
</comment>
<name>A0A3P1BRJ7_9BACT</name>
<dbReference type="InterPro" id="IPR045865">
    <property type="entry name" value="ACT-like_dom_sf"/>
</dbReference>
<evidence type="ECO:0000256" key="9">
    <source>
        <dbReference type="RuleBase" id="RU003448"/>
    </source>
</evidence>
<keyword evidence="6 8" id="KW-0067">ATP-binding</keyword>
<evidence type="ECO:0000256" key="2">
    <source>
        <dbReference type="ARBA" id="ARBA00010122"/>
    </source>
</evidence>
<dbReference type="InterPro" id="IPR001341">
    <property type="entry name" value="Asp_kinase"/>
</dbReference>
<dbReference type="RefSeq" id="WP_124873735.1">
    <property type="nucleotide sequence ID" value="NZ_RQJO01000008.1"/>
</dbReference>
<gene>
    <name evidence="12" type="ORF">EHT25_09305</name>
</gene>
<keyword evidence="3 9" id="KW-0808">Transferase</keyword>
<evidence type="ECO:0000256" key="8">
    <source>
        <dbReference type="PIRSR" id="PIRSR000726-1"/>
    </source>
</evidence>
<dbReference type="GO" id="GO:0009089">
    <property type="term" value="P:lysine biosynthetic process via diaminopimelate"/>
    <property type="evidence" value="ECO:0007669"/>
    <property type="project" value="UniProtKB-UniPathway"/>
</dbReference>
<dbReference type="Gene3D" id="3.40.1160.10">
    <property type="entry name" value="Acetylglutamate kinase-like"/>
    <property type="match status" value="1"/>
</dbReference>
<dbReference type="EC" id="2.7.2.4" evidence="9"/>
<keyword evidence="13" id="KW-1185">Reference proteome</keyword>
<dbReference type="PANTHER" id="PTHR21499">
    <property type="entry name" value="ASPARTATE KINASE"/>
    <property type="match status" value="1"/>
</dbReference>
<evidence type="ECO:0000256" key="7">
    <source>
        <dbReference type="ARBA" id="ARBA00047872"/>
    </source>
</evidence>
<evidence type="ECO:0000256" key="4">
    <source>
        <dbReference type="ARBA" id="ARBA00022741"/>
    </source>
</evidence>
<keyword evidence="5 9" id="KW-0418">Kinase</keyword>
<dbReference type="Pfam" id="PF00696">
    <property type="entry name" value="AA_kinase"/>
    <property type="match status" value="1"/>
</dbReference>
<dbReference type="InterPro" id="IPR005260">
    <property type="entry name" value="Asp_kin_monofn"/>
</dbReference>
<evidence type="ECO:0000313" key="12">
    <source>
        <dbReference type="EMBL" id="RRB03725.1"/>
    </source>
</evidence>
<comment type="pathway">
    <text evidence="10">Amino-acid biosynthesis; L-threonine biosynthesis; L-threonine from L-aspartate: step 1/5.</text>
</comment>
<evidence type="ECO:0000256" key="5">
    <source>
        <dbReference type="ARBA" id="ARBA00022777"/>
    </source>
</evidence>
<dbReference type="UniPathway" id="UPA00050">
    <property type="reaction ID" value="UER00461"/>
</dbReference>
<organism evidence="12 13">
    <name type="scientific">Larkinella rosea</name>
    <dbReference type="NCBI Taxonomy" id="2025312"/>
    <lineage>
        <taxon>Bacteria</taxon>
        <taxon>Pseudomonadati</taxon>
        <taxon>Bacteroidota</taxon>
        <taxon>Cytophagia</taxon>
        <taxon>Cytophagales</taxon>
        <taxon>Spirosomataceae</taxon>
        <taxon>Larkinella</taxon>
    </lineage>
</organism>
<feature type="binding site" evidence="8">
    <location>
        <position position="120"/>
    </location>
    <ligand>
        <name>substrate</name>
    </ligand>
</feature>
<dbReference type="CDD" id="cd04243">
    <property type="entry name" value="AAK_AK-HSDH-like"/>
    <property type="match status" value="1"/>
</dbReference>
<keyword evidence="10" id="KW-0028">Amino-acid biosynthesis</keyword>
<evidence type="ECO:0000256" key="10">
    <source>
        <dbReference type="RuleBase" id="RU004249"/>
    </source>
</evidence>
<reference evidence="12 13" key="1">
    <citation type="submission" date="2018-11" db="EMBL/GenBank/DDBJ databases">
        <authorList>
            <person name="Zhou Z."/>
            <person name="Wang G."/>
        </authorList>
    </citation>
    <scope>NUCLEOTIDE SEQUENCE [LARGE SCALE GENOMIC DNA]</scope>
    <source>
        <strain evidence="12 13">KCTC52004</strain>
    </source>
</reference>
<dbReference type="Proteomes" id="UP000271925">
    <property type="component" value="Unassembled WGS sequence"/>
</dbReference>
<dbReference type="EMBL" id="RQJO01000008">
    <property type="protein sequence ID" value="RRB03725.1"/>
    <property type="molecule type" value="Genomic_DNA"/>
</dbReference>
<dbReference type="InterPro" id="IPR036393">
    <property type="entry name" value="AceGlu_kinase-like_sf"/>
</dbReference>
<comment type="similarity">
    <text evidence="2 9">Belongs to the aspartokinase family.</text>
</comment>
<feature type="binding site" evidence="8">
    <location>
        <position position="43"/>
    </location>
    <ligand>
        <name>substrate</name>
    </ligand>
</feature>
<dbReference type="NCBIfam" id="TIGR00657">
    <property type="entry name" value="asp_kinases"/>
    <property type="match status" value="1"/>
</dbReference>
<sequence>MQVFKFGGASVKTAQGMRNVAEIIQQQQPYKLLVVVSAMGETTNALEQLTWAYLRRQTDKDLIWQQIRTQHEQVVDELAGDNPEAFQPVYDLFAEVETILTQEPESPVDQVYDQLVSFGELLSTRIINAYLNQSGLDSYWVDARRLVRTDDSYREAKVDWSQTAEHITDTLADLLETSVVITQGFVGSTGEGHTTTLGRDGSDYTAAIFAYCLNAERVTIWKDVPGVLNADPKWFDETVKIDQLTYQDAIELAYYGATVIHPKTIKPLQNKNIPLFVRSFLQPQESGTVIGHFEKHLPIPSFIFKMNQTLISLHPKDFSFIAEENLSKIFGQFAEYGVKINLMQNTAISFSVVVDHHPERLARLLPQLQEEFRISYNEGLELITIRHYDEKTIGRVLVNKKLLVEQKSRYTVQLVVKDLGRVHEG</sequence>
<proteinExistence type="inferred from homology"/>
<dbReference type="Gene3D" id="1.20.120.1320">
    <property type="entry name" value="Aspartokinase, catalytic domain"/>
    <property type="match status" value="1"/>
</dbReference>
<dbReference type="GO" id="GO:0005829">
    <property type="term" value="C:cytosol"/>
    <property type="evidence" value="ECO:0007669"/>
    <property type="project" value="TreeGrafter"/>
</dbReference>
<dbReference type="PIRSF" id="PIRSF000726">
    <property type="entry name" value="Asp_kin"/>
    <property type="match status" value="1"/>
</dbReference>